<dbReference type="CDD" id="cd00085">
    <property type="entry name" value="HNHc"/>
    <property type="match status" value="1"/>
</dbReference>
<comment type="caution">
    <text evidence="2">The sequence shown here is derived from an EMBL/GenBank/DDBJ whole genome shotgun (WGS) entry which is preliminary data.</text>
</comment>
<sequence length="307" mass="33468">MPIDPSETHAPTVKVGALVKANLDSVIAFCETEDEGEILRLLDPAYSNETFGLNFPFCKLADDIAVGSAENARYWKPVFTVGPSRIRVTSMWFEKSAPRFIAYLAGKGIVSETGAVELAARAVKVTNTASKAAVRSKGRYKGHAIGNAQNSFVRTMLSNLGQESFTQHDWNATIAYFDHRCAYCGVEAKLVVDHAVPINRESLGEHRLGNLVPSCDPCNSKKKNTDFREFSGDNEAVISRIEAYMDSRGYKPLGDNEQIRLFLKTAYTEVGDLAQRYLLLLNSFAGETDAMSVGVGAQTTVGPAKVG</sequence>
<feature type="domain" description="HNH nuclease" evidence="1">
    <location>
        <begin position="169"/>
        <end position="220"/>
    </location>
</feature>
<dbReference type="Gene3D" id="1.10.30.50">
    <property type="match status" value="1"/>
</dbReference>
<proteinExistence type="predicted"/>
<keyword evidence="3" id="KW-1185">Reference proteome</keyword>
<dbReference type="SMART" id="SM00507">
    <property type="entry name" value="HNHc"/>
    <property type="match status" value="1"/>
</dbReference>
<name>A0ABU1UNX1_9ACTN</name>
<dbReference type="Proteomes" id="UP001257739">
    <property type="component" value="Unassembled WGS sequence"/>
</dbReference>
<evidence type="ECO:0000259" key="1">
    <source>
        <dbReference type="SMART" id="SM00507"/>
    </source>
</evidence>
<reference evidence="2 3" key="1">
    <citation type="submission" date="2023-07" db="EMBL/GenBank/DDBJ databases">
        <title>Sorghum-associated microbial communities from plants grown in Nebraska, USA.</title>
        <authorList>
            <person name="Schachtman D."/>
        </authorList>
    </citation>
    <scope>NUCLEOTIDE SEQUENCE [LARGE SCALE GENOMIC DNA]</scope>
    <source>
        <strain evidence="2 3">BE248</strain>
    </source>
</reference>
<dbReference type="InterPro" id="IPR003615">
    <property type="entry name" value="HNH_nuc"/>
</dbReference>
<evidence type="ECO:0000313" key="3">
    <source>
        <dbReference type="Proteomes" id="UP001257739"/>
    </source>
</evidence>
<organism evidence="2 3">
    <name type="scientific">Aeromicrobium panaciterrae</name>
    <dbReference type="NCBI Taxonomy" id="363861"/>
    <lineage>
        <taxon>Bacteria</taxon>
        <taxon>Bacillati</taxon>
        <taxon>Actinomycetota</taxon>
        <taxon>Actinomycetes</taxon>
        <taxon>Propionibacteriales</taxon>
        <taxon>Nocardioidaceae</taxon>
        <taxon>Aeromicrobium</taxon>
    </lineage>
</organism>
<dbReference type="EMBL" id="JAVDWH010000001">
    <property type="protein sequence ID" value="MDR7086854.1"/>
    <property type="molecule type" value="Genomic_DNA"/>
</dbReference>
<accession>A0ABU1UNX1</accession>
<protein>
    <recommendedName>
        <fullName evidence="1">HNH nuclease domain-containing protein</fullName>
    </recommendedName>
</protein>
<dbReference type="InterPro" id="IPR002711">
    <property type="entry name" value="HNH"/>
</dbReference>
<gene>
    <name evidence="2" type="ORF">J2X11_001693</name>
</gene>
<evidence type="ECO:0000313" key="2">
    <source>
        <dbReference type="EMBL" id="MDR7086854.1"/>
    </source>
</evidence>
<dbReference type="Pfam" id="PF01844">
    <property type="entry name" value="HNH"/>
    <property type="match status" value="1"/>
</dbReference>
<dbReference type="RefSeq" id="WP_309969494.1">
    <property type="nucleotide sequence ID" value="NZ_JAVDWH010000001.1"/>
</dbReference>